<evidence type="ECO:0000256" key="3">
    <source>
        <dbReference type="ARBA" id="ARBA00022692"/>
    </source>
</evidence>
<evidence type="ECO:0000313" key="8">
    <source>
        <dbReference type="Proteomes" id="UP001050975"/>
    </source>
</evidence>
<dbReference type="Gene3D" id="1.20.1740.10">
    <property type="entry name" value="Amino acid/polyamine transporter I"/>
    <property type="match status" value="1"/>
</dbReference>
<feature type="transmembrane region" description="Helical" evidence="6">
    <location>
        <begin position="30"/>
        <end position="52"/>
    </location>
</feature>
<dbReference type="AlphaFoldDB" id="A0AAV3X013"/>
<feature type="transmembrane region" description="Helical" evidence="6">
    <location>
        <begin position="384"/>
        <end position="404"/>
    </location>
</feature>
<dbReference type="PANTHER" id="PTHR43243">
    <property type="entry name" value="INNER MEMBRANE TRANSPORTER YGJI-RELATED"/>
    <property type="match status" value="1"/>
</dbReference>
<organism evidence="7 8">
    <name type="scientific">Microseira wollei NIES-4236</name>
    <dbReference type="NCBI Taxonomy" id="2530354"/>
    <lineage>
        <taxon>Bacteria</taxon>
        <taxon>Bacillati</taxon>
        <taxon>Cyanobacteriota</taxon>
        <taxon>Cyanophyceae</taxon>
        <taxon>Oscillatoriophycideae</taxon>
        <taxon>Aerosakkonematales</taxon>
        <taxon>Aerosakkonemataceae</taxon>
        <taxon>Microseira</taxon>
    </lineage>
</organism>
<evidence type="ECO:0000313" key="7">
    <source>
        <dbReference type="EMBL" id="GET35987.1"/>
    </source>
</evidence>
<evidence type="ECO:0000256" key="1">
    <source>
        <dbReference type="ARBA" id="ARBA00004141"/>
    </source>
</evidence>
<feature type="transmembrane region" description="Helical" evidence="6">
    <location>
        <begin position="222"/>
        <end position="247"/>
    </location>
</feature>
<evidence type="ECO:0000256" key="5">
    <source>
        <dbReference type="ARBA" id="ARBA00023136"/>
    </source>
</evidence>
<gene>
    <name evidence="7" type="ORF">MiSe_07350</name>
</gene>
<feature type="transmembrane region" description="Helical" evidence="6">
    <location>
        <begin position="441"/>
        <end position="459"/>
    </location>
</feature>
<dbReference type="PANTHER" id="PTHR43243:SF4">
    <property type="entry name" value="CATIONIC AMINO ACID TRANSPORTER 4"/>
    <property type="match status" value="1"/>
</dbReference>
<evidence type="ECO:0000256" key="2">
    <source>
        <dbReference type="ARBA" id="ARBA00022448"/>
    </source>
</evidence>
<feature type="transmembrane region" description="Helical" evidence="6">
    <location>
        <begin position="259"/>
        <end position="283"/>
    </location>
</feature>
<feature type="transmembrane region" description="Helical" evidence="6">
    <location>
        <begin position="154"/>
        <end position="173"/>
    </location>
</feature>
<keyword evidence="8" id="KW-1185">Reference proteome</keyword>
<comment type="caution">
    <text evidence="7">The sequence shown here is derived from an EMBL/GenBank/DDBJ whole genome shotgun (WGS) entry which is preliminary data.</text>
</comment>
<dbReference type="EMBL" id="BLAY01000007">
    <property type="protein sequence ID" value="GET35987.1"/>
    <property type="molecule type" value="Genomic_DNA"/>
</dbReference>
<feature type="transmembrane region" description="Helical" evidence="6">
    <location>
        <begin position="64"/>
        <end position="85"/>
    </location>
</feature>
<feature type="transmembrane region" description="Helical" evidence="6">
    <location>
        <begin position="416"/>
        <end position="435"/>
    </location>
</feature>
<keyword evidence="4 6" id="KW-1133">Transmembrane helix</keyword>
<feature type="transmembrane region" description="Helical" evidence="6">
    <location>
        <begin position="182"/>
        <end position="202"/>
    </location>
</feature>
<sequence>MTPGLFSKKSVDELLQANDLDSDKGLDKSLGLVALIALGIGGIIGAGIFVLTGQAAANYAGPSITISFILAAIGCGLCGLCYAEFASLIPIAGSAYTYAYATLGELVAWIVGWDLILEYIFSGATVAVGWSGYMVSLLQDVGIVIPAELANPPFNLPAMFIIALMTILQIIGLRQSTRFNNIIVLVKTLVILLFIFGGLGYINQQNWLPFIPENTGQFGIYGWSGVLRGAGVVFFTYIGFDAISCAAQEARNPQRDMPIAIMSSLLIATILYIAVVLVLTGIVPYTELNVPDPIAVGVNAVGEGLRWLKPIIKIGAIAGMSSVIVVFILGQSRVFYAMAKDGLLPSPFAAVHPQFRTPYISIVVSGVVAMLLAGLLPISVLGELVSIGTLLAFLIVCIAVAVLRRTRPDLPRPFKTPLVPLVPILGALISGLQMVSLPGDTWLRLIIWLAVGLLIYFTYGRQHSTLQQKRIQQTD</sequence>
<name>A0AAV3X013_9CYAN</name>
<dbReference type="Pfam" id="PF13520">
    <property type="entry name" value="AA_permease_2"/>
    <property type="match status" value="1"/>
</dbReference>
<dbReference type="GO" id="GO:0016020">
    <property type="term" value="C:membrane"/>
    <property type="evidence" value="ECO:0007669"/>
    <property type="project" value="UniProtKB-SubCell"/>
</dbReference>
<keyword evidence="2" id="KW-0813">Transport</keyword>
<feature type="transmembrane region" description="Helical" evidence="6">
    <location>
        <begin position="311"/>
        <end position="330"/>
    </location>
</feature>
<dbReference type="InterPro" id="IPR002293">
    <property type="entry name" value="AA/rel_permease1"/>
</dbReference>
<dbReference type="RefSeq" id="WP_226574978.1">
    <property type="nucleotide sequence ID" value="NZ_BLAY01000007.1"/>
</dbReference>
<comment type="subcellular location">
    <subcellularLocation>
        <location evidence="1">Membrane</location>
        <topology evidence="1">Multi-pass membrane protein</topology>
    </subcellularLocation>
</comment>
<keyword evidence="5 6" id="KW-0472">Membrane</keyword>
<protein>
    <submittedName>
        <fullName evidence="7">Amino acid transporter</fullName>
    </submittedName>
</protein>
<dbReference type="Proteomes" id="UP001050975">
    <property type="component" value="Unassembled WGS sequence"/>
</dbReference>
<feature type="transmembrane region" description="Helical" evidence="6">
    <location>
        <begin position="359"/>
        <end position="378"/>
    </location>
</feature>
<keyword evidence="3 6" id="KW-0812">Transmembrane</keyword>
<accession>A0AAV3X013</accession>
<evidence type="ECO:0000256" key="6">
    <source>
        <dbReference type="SAM" id="Phobius"/>
    </source>
</evidence>
<reference evidence="7" key="1">
    <citation type="submission" date="2019-10" db="EMBL/GenBank/DDBJ databases">
        <title>Draft genome sequece of Microseira wollei NIES-4236.</title>
        <authorList>
            <person name="Yamaguchi H."/>
            <person name="Suzuki S."/>
            <person name="Kawachi M."/>
        </authorList>
    </citation>
    <scope>NUCLEOTIDE SEQUENCE</scope>
    <source>
        <strain evidence="7">NIES-4236</strain>
    </source>
</reference>
<proteinExistence type="predicted"/>
<feature type="transmembrane region" description="Helical" evidence="6">
    <location>
        <begin position="106"/>
        <end position="134"/>
    </location>
</feature>
<dbReference type="GO" id="GO:0015171">
    <property type="term" value="F:amino acid transmembrane transporter activity"/>
    <property type="evidence" value="ECO:0007669"/>
    <property type="project" value="TreeGrafter"/>
</dbReference>
<evidence type="ECO:0000256" key="4">
    <source>
        <dbReference type="ARBA" id="ARBA00022989"/>
    </source>
</evidence>
<dbReference type="PIRSF" id="PIRSF006060">
    <property type="entry name" value="AA_transporter"/>
    <property type="match status" value="1"/>
</dbReference>